<evidence type="ECO:0000256" key="1">
    <source>
        <dbReference type="ARBA" id="ARBA00007476"/>
    </source>
</evidence>
<evidence type="ECO:0000256" key="2">
    <source>
        <dbReference type="ARBA" id="ARBA00025704"/>
    </source>
</evidence>
<dbReference type="SUPFAM" id="SSF81271">
    <property type="entry name" value="TGS-like"/>
    <property type="match status" value="1"/>
</dbReference>
<dbReference type="FunFam" id="1.10.3210.10:FF:000001">
    <property type="entry name" value="GTP pyrophosphokinase RelA"/>
    <property type="match status" value="1"/>
</dbReference>
<organism evidence="4 5">
    <name type="scientific">Fredinandcohnia quinoae</name>
    <dbReference type="NCBI Taxonomy" id="2918902"/>
    <lineage>
        <taxon>Bacteria</taxon>
        <taxon>Bacillati</taxon>
        <taxon>Bacillota</taxon>
        <taxon>Bacilli</taxon>
        <taxon>Bacillales</taxon>
        <taxon>Bacillaceae</taxon>
        <taxon>Fredinandcohnia</taxon>
    </lineage>
</organism>
<sequence>MVDKMVDSLLEKVNYLKKEQIEQLREAISFAIKAHHGQRRATGEPYIIHPFTVCEILTDYNADVVTLISALLHDVVEDTNYTIVDIIRNFGSQVALIVEGLTKVDKGTYQKEEYNAINVKKLLTASIEDVRVAIIKIADRLHNMRTLSVKKIEQKVAYANETLSFFSPLAERLGLFKMQVELEELGFGYLNPTKYQKINKLINNYQNLFIEKFRIFIDEMKVGIDTPPIELEWGKVPIYKSYSLLQEGSPFSDLFTIKVITDSSIDCYTVLGRIHTAYKPIDQQFQDNLAIEKNIFSNHLSTKVLVNDVEVRFNILTKDNLKNNQLGVFSLIHDNLTSGEIKSLSMGILKDSIEAVKLISKDPIEFYDLISYELLQKEITVFTPKLDAVLLPEGSTIIDFAFNFNPSLAKRMIHVRVNNEIKPLNTVLNDLDIVEIITVDNDTVSLVWLNYAQTAKACKEINGLIIN</sequence>
<evidence type="ECO:0000313" key="4">
    <source>
        <dbReference type="EMBL" id="MCH1626721.1"/>
    </source>
</evidence>
<dbReference type="Proteomes" id="UP001431131">
    <property type="component" value="Unassembled WGS sequence"/>
</dbReference>
<dbReference type="SMART" id="SM00471">
    <property type="entry name" value="HDc"/>
    <property type="match status" value="1"/>
</dbReference>
<dbReference type="CDD" id="cd00077">
    <property type="entry name" value="HDc"/>
    <property type="match status" value="1"/>
</dbReference>
<dbReference type="AlphaFoldDB" id="A0AAW5E9L4"/>
<dbReference type="Pfam" id="PF02824">
    <property type="entry name" value="TGS"/>
    <property type="match status" value="1"/>
</dbReference>
<gene>
    <name evidence="4" type="ORF">MJG50_15390</name>
</gene>
<accession>A0AAW5E9L4</accession>
<feature type="domain" description="TGS" evidence="3">
    <location>
        <begin position="368"/>
        <end position="438"/>
    </location>
</feature>
<dbReference type="PANTHER" id="PTHR43061:SF1">
    <property type="entry name" value="GTP DIPHOSPHOKINASE RSH1, CHLOROPLASTIC-RELATED"/>
    <property type="match status" value="1"/>
</dbReference>
<comment type="caution">
    <text evidence="4">The sequence shown here is derived from an EMBL/GenBank/DDBJ whole genome shotgun (WGS) entry which is preliminary data.</text>
</comment>
<dbReference type="Pfam" id="PF13328">
    <property type="entry name" value="HD_4"/>
    <property type="match status" value="1"/>
</dbReference>
<evidence type="ECO:0000313" key="5">
    <source>
        <dbReference type="Proteomes" id="UP001431131"/>
    </source>
</evidence>
<comment type="pathway">
    <text evidence="2">Purine metabolism.</text>
</comment>
<dbReference type="SUPFAM" id="SSF81301">
    <property type="entry name" value="Nucleotidyltransferase"/>
    <property type="match status" value="1"/>
</dbReference>
<dbReference type="InterPro" id="IPR012675">
    <property type="entry name" value="Beta-grasp_dom_sf"/>
</dbReference>
<dbReference type="InterPro" id="IPR012676">
    <property type="entry name" value="TGS-like"/>
</dbReference>
<dbReference type="InterPro" id="IPR004095">
    <property type="entry name" value="TGS"/>
</dbReference>
<dbReference type="RefSeq" id="WP_240256640.1">
    <property type="nucleotide sequence ID" value="NZ_JAKTTI010000026.1"/>
</dbReference>
<reference evidence="4" key="1">
    <citation type="submission" date="2022-02" db="EMBL/GenBank/DDBJ databases">
        <title>Fredinandcohnia quinoae sp. nov. isolated from Chenopodium quinoa seeds.</title>
        <authorList>
            <person name="Saati-Santamaria Z."/>
            <person name="Flores-Felix J.D."/>
            <person name="Igual J.M."/>
            <person name="Velazquez E."/>
            <person name="Garcia-Fraile P."/>
            <person name="Martinez-Molina E."/>
        </authorList>
    </citation>
    <scope>NUCLEOTIDE SEQUENCE</scope>
    <source>
        <strain evidence="4">SECRCQ15</strain>
    </source>
</reference>
<dbReference type="PANTHER" id="PTHR43061">
    <property type="entry name" value="GTP DIPHOSPHOKINASE RSH1, CHLOROPLASTIC-RELATED"/>
    <property type="match status" value="1"/>
</dbReference>
<dbReference type="EMBL" id="JAKTTI010000026">
    <property type="protein sequence ID" value="MCH1626721.1"/>
    <property type="molecule type" value="Genomic_DNA"/>
</dbReference>
<evidence type="ECO:0000259" key="3">
    <source>
        <dbReference type="PROSITE" id="PS51880"/>
    </source>
</evidence>
<dbReference type="Gene3D" id="1.10.3210.10">
    <property type="entry name" value="Hypothetical protein af1432"/>
    <property type="match status" value="1"/>
</dbReference>
<dbReference type="SUPFAM" id="SSF109604">
    <property type="entry name" value="HD-domain/PDEase-like"/>
    <property type="match status" value="1"/>
</dbReference>
<protein>
    <submittedName>
        <fullName evidence="4">HD domain-containing protein</fullName>
    </submittedName>
</protein>
<dbReference type="InterPro" id="IPR003607">
    <property type="entry name" value="HD/PDEase_dom"/>
</dbReference>
<dbReference type="PROSITE" id="PS51880">
    <property type="entry name" value="TGS"/>
    <property type="match status" value="1"/>
</dbReference>
<dbReference type="Gene3D" id="3.10.20.30">
    <property type="match status" value="1"/>
</dbReference>
<dbReference type="Gene3D" id="3.30.460.10">
    <property type="entry name" value="Beta Polymerase, domain 2"/>
    <property type="match status" value="1"/>
</dbReference>
<proteinExistence type="inferred from homology"/>
<name>A0AAW5E9L4_9BACI</name>
<keyword evidence="5" id="KW-1185">Reference proteome</keyword>
<dbReference type="InterPro" id="IPR043519">
    <property type="entry name" value="NT_sf"/>
</dbReference>
<comment type="similarity">
    <text evidence="1">Belongs to the RelA/SpoT family.</text>
</comment>